<dbReference type="AlphaFoldDB" id="A0A1Q2LIY3"/>
<evidence type="ECO:0000313" key="1">
    <source>
        <dbReference type="EMBL" id="AQQ60470.1"/>
    </source>
</evidence>
<reference evidence="1 2" key="1">
    <citation type="submission" date="2017-02" db="EMBL/GenBank/DDBJ databases">
        <title>Whole genome sequencing of Helicobacter bilis strain AAQJH.</title>
        <authorList>
            <person name="Conlan S."/>
            <person name="Thomas P.J."/>
            <person name="Mullikin J."/>
            <person name="Palmore T.N."/>
            <person name="Frank K.M."/>
            <person name="Segre J.A."/>
        </authorList>
    </citation>
    <scope>NUCLEOTIDE SEQUENCE [LARGE SCALE GENOMIC DNA]</scope>
    <source>
        <strain evidence="1 2">AAQJH</strain>
    </source>
</reference>
<dbReference type="Gene3D" id="1.10.3680.10">
    <property type="entry name" value="TerB-like"/>
    <property type="match status" value="1"/>
</dbReference>
<protein>
    <recommendedName>
        <fullName evidence="3">TerB family tellurite resistance protein</fullName>
    </recommendedName>
</protein>
<dbReference type="KEGG" id="hbl:XJ32_10680"/>
<dbReference type="InterPro" id="IPR029024">
    <property type="entry name" value="TerB-like"/>
</dbReference>
<evidence type="ECO:0008006" key="3">
    <source>
        <dbReference type="Google" id="ProtNLM"/>
    </source>
</evidence>
<evidence type="ECO:0000313" key="2">
    <source>
        <dbReference type="Proteomes" id="UP000188298"/>
    </source>
</evidence>
<name>A0A1Q2LIY3_9HELI</name>
<proteinExistence type="predicted"/>
<accession>A0A1Q2LIY3</accession>
<dbReference type="Proteomes" id="UP000188298">
    <property type="component" value="Chromosome"/>
</dbReference>
<organism evidence="1 2">
    <name type="scientific">Helicobacter bilis</name>
    <dbReference type="NCBI Taxonomy" id="37372"/>
    <lineage>
        <taxon>Bacteria</taxon>
        <taxon>Pseudomonadati</taxon>
        <taxon>Campylobacterota</taxon>
        <taxon>Epsilonproteobacteria</taxon>
        <taxon>Campylobacterales</taxon>
        <taxon>Helicobacteraceae</taxon>
        <taxon>Helicobacter</taxon>
    </lineage>
</organism>
<dbReference type="RefSeq" id="WP_077389684.1">
    <property type="nucleotide sequence ID" value="NZ_CP019645.1"/>
</dbReference>
<dbReference type="EMBL" id="CP019645">
    <property type="protein sequence ID" value="AQQ60470.1"/>
    <property type="molecule type" value="Genomic_DNA"/>
</dbReference>
<gene>
    <name evidence="1" type="ORF">XJ32_10680</name>
</gene>
<dbReference type="SUPFAM" id="SSF158682">
    <property type="entry name" value="TerB-like"/>
    <property type="match status" value="1"/>
</dbReference>
<sequence>MFLNLLEKDEKVAFLEIAHHLAWSNNDFSNTQKAVIATYCLEMQIDDISYDKNCEDSFSLAKTLAKVTKPQSQRIMLLEAMALVFAEHVVHVDNIHPEEKRVIDEMIKAFNLTKNHALIYSEWTKAVLSLTTQGRALIAL</sequence>